<evidence type="ECO:0000313" key="1">
    <source>
        <dbReference type="EMBL" id="AJE21023.1"/>
    </source>
</evidence>
<gene>
    <name evidence="1" type="ORF">Achr_15640</name>
</gene>
<dbReference type="AlphaFoldDB" id="A0A0C4WHJ5"/>
<dbReference type="Proteomes" id="UP000068210">
    <property type="component" value="Chromosome"/>
</dbReference>
<proteinExistence type="predicted"/>
<dbReference type="RefSeq" id="WP_039803338.1">
    <property type="nucleotide sequence ID" value="NZ_CP010415.1"/>
</dbReference>
<dbReference type="HOGENOM" id="CLU_2068270_0_0_6"/>
<dbReference type="EMBL" id="CP010415">
    <property type="protein sequence ID" value="AJE21023.1"/>
    <property type="molecule type" value="Genomic_DNA"/>
</dbReference>
<evidence type="ECO:0000313" key="2">
    <source>
        <dbReference type="Proteomes" id="UP000068210"/>
    </source>
</evidence>
<dbReference type="STRING" id="1328314.Achr_15640"/>
<accession>A0A0C4WHJ5</accession>
<name>A0A0C4WHJ5_9GAMM</name>
<keyword evidence="2" id="KW-1185">Reference proteome</keyword>
<reference evidence="1 2" key="1">
    <citation type="journal article" date="2015" name="PLoS ONE">
        <title>Azotobacter Genomes: The Genome of Azotobacter chroococcum NCIMB 8003 (ATCC 4412).</title>
        <authorList>
            <person name="Robson R.L."/>
            <person name="Jones R."/>
            <person name="Robson R.M."/>
            <person name="Schwartz A."/>
            <person name="Richardson T.H."/>
        </authorList>
    </citation>
    <scope>NUCLEOTIDE SEQUENCE [LARGE SCALE GENOMIC DNA]</scope>
    <source>
        <strain evidence="1 2">NCIMB 8003</strain>
    </source>
</reference>
<dbReference type="Gene3D" id="3.30.70.100">
    <property type="match status" value="1"/>
</dbReference>
<sequence>MSDMDHRPGVREAYLVKRHLKLEALDAARAETIAQEINRLVGVDKVALDKSSGRLDVAYDAVHLRIEQLEEIVRKYGSDLDHGWWTHFKEGWYRFTDQNVRDNAQHEPWSHHRIMPRR</sequence>
<protein>
    <recommendedName>
        <fullName evidence="3">Cation transporter</fullName>
    </recommendedName>
</protein>
<evidence type="ECO:0008006" key="3">
    <source>
        <dbReference type="Google" id="ProtNLM"/>
    </source>
</evidence>
<organism evidence="1 2">
    <name type="scientific">Azotobacter chroococcum NCIMB 8003</name>
    <dbReference type="NCBI Taxonomy" id="1328314"/>
    <lineage>
        <taxon>Bacteria</taxon>
        <taxon>Pseudomonadati</taxon>
        <taxon>Pseudomonadota</taxon>
        <taxon>Gammaproteobacteria</taxon>
        <taxon>Pseudomonadales</taxon>
        <taxon>Pseudomonadaceae</taxon>
        <taxon>Azotobacter</taxon>
    </lineage>
</organism>
<dbReference type="KEGG" id="acx:Achr_15640"/>